<comment type="caution">
    <text evidence="1">The sequence shown here is derived from an EMBL/GenBank/DDBJ whole genome shotgun (WGS) entry which is preliminary data.</text>
</comment>
<dbReference type="OrthoDB" id="10277908at2759"/>
<dbReference type="EMBL" id="CAGKOT010000029">
    <property type="protein sequence ID" value="CAB5371650.1"/>
    <property type="molecule type" value="Genomic_DNA"/>
</dbReference>
<protein>
    <submittedName>
        <fullName evidence="1">Uncharacterized protein</fullName>
    </submittedName>
</protein>
<evidence type="ECO:0000313" key="1">
    <source>
        <dbReference type="EMBL" id="CAB5371650.1"/>
    </source>
</evidence>
<gene>
    <name evidence="1" type="ORF">CHRIB12_LOCUS13229</name>
</gene>
<sequence length="169" mass="19985">MAIIVTFGSRVPVLQVQENAKFQHEYSLMAKTEMFGGPGAPGFPKRKMFGGSGAPGFPKRKMFRYSKIPKCQHVLMLQDSETEKCLQFRHHWKVKMVRAGYLTLVPPLQIRTWVWITCRFRSITLKLQFKWFGDIWEANLGNMNLVKPLLNISHYFTFRYWIWLLKWLL</sequence>
<dbReference type="Proteomes" id="UP000684084">
    <property type="component" value="Unassembled WGS sequence"/>
</dbReference>
<evidence type="ECO:0000313" key="2">
    <source>
        <dbReference type="Proteomes" id="UP000684084"/>
    </source>
</evidence>
<accession>A0A916EA28</accession>
<organism evidence="1 2">
    <name type="scientific">Rhizophagus irregularis</name>
    <dbReference type="NCBI Taxonomy" id="588596"/>
    <lineage>
        <taxon>Eukaryota</taxon>
        <taxon>Fungi</taxon>
        <taxon>Fungi incertae sedis</taxon>
        <taxon>Mucoromycota</taxon>
        <taxon>Glomeromycotina</taxon>
        <taxon>Glomeromycetes</taxon>
        <taxon>Glomerales</taxon>
        <taxon>Glomeraceae</taxon>
        <taxon>Rhizophagus</taxon>
    </lineage>
</organism>
<reference evidence="1" key="1">
    <citation type="submission" date="2020-05" db="EMBL/GenBank/DDBJ databases">
        <authorList>
            <person name="Rincon C."/>
            <person name="Sanders R I."/>
            <person name="Robbins C."/>
            <person name="Chaturvedi A."/>
        </authorList>
    </citation>
    <scope>NUCLEOTIDE SEQUENCE</scope>
    <source>
        <strain evidence="1">CHB12</strain>
    </source>
</reference>
<name>A0A916EA28_9GLOM</name>
<dbReference type="VEuPathDB" id="FungiDB:RhiirFUN_005822"/>
<proteinExistence type="predicted"/>
<dbReference type="AlphaFoldDB" id="A0A916EA28"/>